<name>A0A0A9GIX4_ARUDO</name>
<reference evidence="1" key="1">
    <citation type="submission" date="2014-09" db="EMBL/GenBank/DDBJ databases">
        <authorList>
            <person name="Magalhaes I.L.F."/>
            <person name="Oliveira U."/>
            <person name="Santos F.R."/>
            <person name="Vidigal T.H.D.A."/>
            <person name="Brescovit A.D."/>
            <person name="Santos A.J."/>
        </authorList>
    </citation>
    <scope>NUCLEOTIDE SEQUENCE</scope>
    <source>
        <tissue evidence="1">Shoot tissue taken approximately 20 cm above the soil surface</tissue>
    </source>
</reference>
<evidence type="ECO:0000313" key="1">
    <source>
        <dbReference type="EMBL" id="JAE23384.1"/>
    </source>
</evidence>
<proteinExistence type="predicted"/>
<reference evidence="1" key="2">
    <citation type="journal article" date="2015" name="Data Brief">
        <title>Shoot transcriptome of the giant reed, Arundo donax.</title>
        <authorList>
            <person name="Barrero R.A."/>
            <person name="Guerrero F.D."/>
            <person name="Moolhuijzen P."/>
            <person name="Goolsby J.A."/>
            <person name="Tidwell J."/>
            <person name="Bellgard S.E."/>
            <person name="Bellgard M.I."/>
        </authorList>
    </citation>
    <scope>NUCLEOTIDE SEQUENCE</scope>
    <source>
        <tissue evidence="1">Shoot tissue taken approximately 20 cm above the soil surface</tissue>
    </source>
</reference>
<sequence>MHKGQLLRC</sequence>
<protein>
    <submittedName>
        <fullName evidence="1">Uncharacterized protein</fullName>
    </submittedName>
</protein>
<accession>A0A0A9GIX4</accession>
<dbReference type="EMBL" id="GBRH01174512">
    <property type="protein sequence ID" value="JAE23384.1"/>
    <property type="molecule type" value="Transcribed_RNA"/>
</dbReference>
<organism evidence="1">
    <name type="scientific">Arundo donax</name>
    <name type="common">Giant reed</name>
    <name type="synonym">Donax arundinaceus</name>
    <dbReference type="NCBI Taxonomy" id="35708"/>
    <lineage>
        <taxon>Eukaryota</taxon>
        <taxon>Viridiplantae</taxon>
        <taxon>Streptophyta</taxon>
        <taxon>Embryophyta</taxon>
        <taxon>Tracheophyta</taxon>
        <taxon>Spermatophyta</taxon>
        <taxon>Magnoliopsida</taxon>
        <taxon>Liliopsida</taxon>
        <taxon>Poales</taxon>
        <taxon>Poaceae</taxon>
        <taxon>PACMAD clade</taxon>
        <taxon>Arundinoideae</taxon>
        <taxon>Arundineae</taxon>
        <taxon>Arundo</taxon>
    </lineage>
</organism>